<protein>
    <submittedName>
        <fullName evidence="2">Uncharacterized protein</fullName>
    </submittedName>
</protein>
<feature type="region of interest" description="Disordered" evidence="1">
    <location>
        <begin position="1"/>
        <end position="83"/>
    </location>
</feature>
<feature type="compositionally biased region" description="Low complexity" evidence="1">
    <location>
        <begin position="72"/>
        <end position="83"/>
    </location>
</feature>
<name>A0A918HZC8_9ACTN</name>
<feature type="region of interest" description="Disordered" evidence="1">
    <location>
        <begin position="118"/>
        <end position="167"/>
    </location>
</feature>
<feature type="compositionally biased region" description="Basic residues" evidence="1">
    <location>
        <begin position="50"/>
        <end position="71"/>
    </location>
</feature>
<dbReference type="Proteomes" id="UP000636661">
    <property type="component" value="Unassembled WGS sequence"/>
</dbReference>
<reference evidence="2" key="1">
    <citation type="journal article" date="2014" name="Int. J. Syst. Evol. Microbiol.">
        <title>Complete genome sequence of Corynebacterium casei LMG S-19264T (=DSM 44701T), isolated from a smear-ripened cheese.</title>
        <authorList>
            <consortium name="US DOE Joint Genome Institute (JGI-PGF)"/>
            <person name="Walter F."/>
            <person name="Albersmeier A."/>
            <person name="Kalinowski J."/>
            <person name="Ruckert C."/>
        </authorList>
    </citation>
    <scope>NUCLEOTIDE SEQUENCE</scope>
    <source>
        <strain evidence="2">JCM 4391</strain>
    </source>
</reference>
<accession>A0A918HZC8</accession>
<evidence type="ECO:0000256" key="1">
    <source>
        <dbReference type="SAM" id="MobiDB-lite"/>
    </source>
</evidence>
<dbReference type="AlphaFoldDB" id="A0A918HZC8"/>
<keyword evidence="3" id="KW-1185">Reference proteome</keyword>
<dbReference type="EMBL" id="BMTP01000010">
    <property type="protein sequence ID" value="GGU47815.1"/>
    <property type="molecule type" value="Genomic_DNA"/>
</dbReference>
<reference evidence="2" key="2">
    <citation type="submission" date="2020-09" db="EMBL/GenBank/DDBJ databases">
        <authorList>
            <person name="Sun Q."/>
            <person name="Ohkuma M."/>
        </authorList>
    </citation>
    <scope>NUCLEOTIDE SEQUENCE</scope>
    <source>
        <strain evidence="2">JCM 4391</strain>
    </source>
</reference>
<proteinExistence type="predicted"/>
<organism evidence="2 3">
    <name type="scientific">Streptomyces lavendofoliae</name>
    <dbReference type="NCBI Taxonomy" id="67314"/>
    <lineage>
        <taxon>Bacteria</taxon>
        <taxon>Bacillati</taxon>
        <taxon>Actinomycetota</taxon>
        <taxon>Actinomycetes</taxon>
        <taxon>Kitasatosporales</taxon>
        <taxon>Streptomycetaceae</taxon>
        <taxon>Streptomyces</taxon>
    </lineage>
</organism>
<evidence type="ECO:0000313" key="2">
    <source>
        <dbReference type="EMBL" id="GGU47815.1"/>
    </source>
</evidence>
<gene>
    <name evidence="2" type="ORF">GCM10010274_40510</name>
</gene>
<feature type="compositionally biased region" description="Basic and acidic residues" evidence="1">
    <location>
        <begin position="154"/>
        <end position="167"/>
    </location>
</feature>
<sequence length="167" mass="17381">MCPQCAVHTTPRPTGYRGGVSGPVTVRPGEPPRALTARPCPRPPAPGRSPRLRLRLLARRGRQARGRRRRAGALPAAASGDAATGRCFATAKGLAAVAAPATDGVLGTLAELLRDDDALVRGPPTSGRRGATALSATRQMSDEPPAGHPNAPARHPDDAHPDHDSRR</sequence>
<evidence type="ECO:0000313" key="3">
    <source>
        <dbReference type="Proteomes" id="UP000636661"/>
    </source>
</evidence>
<comment type="caution">
    <text evidence="2">The sequence shown here is derived from an EMBL/GenBank/DDBJ whole genome shotgun (WGS) entry which is preliminary data.</text>
</comment>